<evidence type="ECO:0000256" key="4">
    <source>
        <dbReference type="ARBA" id="ARBA00022490"/>
    </source>
</evidence>
<dbReference type="Gene3D" id="3.40.50.620">
    <property type="entry name" value="HUPs"/>
    <property type="match status" value="2"/>
</dbReference>
<dbReference type="PROSITE" id="PS00178">
    <property type="entry name" value="AA_TRNA_LIGASE_I"/>
    <property type="match status" value="1"/>
</dbReference>
<keyword evidence="6 12" id="KW-0547">Nucleotide-binding</keyword>
<evidence type="ECO:0000256" key="2">
    <source>
        <dbReference type="ARBA" id="ARBA00011245"/>
    </source>
</evidence>
<dbReference type="CDD" id="cd07962">
    <property type="entry name" value="Anticodon_Ia_Val"/>
    <property type="match status" value="1"/>
</dbReference>
<dbReference type="FunFam" id="3.40.50.620:FF:000032">
    <property type="entry name" value="Valine--tRNA ligase"/>
    <property type="match status" value="1"/>
</dbReference>
<dbReference type="SUPFAM" id="SSF52374">
    <property type="entry name" value="Nucleotidylyl transferase"/>
    <property type="match status" value="1"/>
</dbReference>
<dbReference type="InterPro" id="IPR002303">
    <property type="entry name" value="Valyl-tRNA_ligase"/>
</dbReference>
<dbReference type="GO" id="GO:0005524">
    <property type="term" value="F:ATP binding"/>
    <property type="evidence" value="ECO:0007669"/>
    <property type="project" value="UniProtKB-KW"/>
</dbReference>
<keyword evidence="9 12" id="KW-0030">Aminoacyl-tRNA synthetase</keyword>
<dbReference type="Pfam" id="PF08264">
    <property type="entry name" value="Anticodon_1"/>
    <property type="match status" value="1"/>
</dbReference>
<dbReference type="InterPro" id="IPR009008">
    <property type="entry name" value="Val/Leu/Ile-tRNA-synth_edit"/>
</dbReference>
<evidence type="ECO:0000256" key="7">
    <source>
        <dbReference type="ARBA" id="ARBA00022840"/>
    </source>
</evidence>
<feature type="domain" description="Methionyl/Valyl/Leucyl/Isoleucyl-tRNA synthetase anticodon-binding" evidence="14">
    <location>
        <begin position="643"/>
        <end position="733"/>
    </location>
</feature>
<dbReference type="InterPro" id="IPR013155">
    <property type="entry name" value="M/V/L/I-tRNA-synth_anticd-bd"/>
</dbReference>
<feature type="domain" description="Aminoacyl-tRNA synthetase class Ia" evidence="13">
    <location>
        <begin position="18"/>
        <end position="589"/>
    </location>
</feature>
<dbReference type="PANTHER" id="PTHR11946:SF93">
    <property type="entry name" value="VALINE--TRNA LIGASE, CHLOROPLASTIC_MITOCHONDRIAL 2"/>
    <property type="match status" value="1"/>
</dbReference>
<dbReference type="GO" id="GO:0005829">
    <property type="term" value="C:cytosol"/>
    <property type="evidence" value="ECO:0007669"/>
    <property type="project" value="TreeGrafter"/>
</dbReference>
<evidence type="ECO:0000313" key="16">
    <source>
        <dbReference type="Proteomes" id="UP000034682"/>
    </source>
</evidence>
<evidence type="ECO:0000256" key="12">
    <source>
        <dbReference type="RuleBase" id="RU363035"/>
    </source>
</evidence>
<name>A0A0G1T3A6_9BACT</name>
<accession>A0A0G1T3A6</accession>
<dbReference type="EC" id="6.1.1.9" evidence="3 11"/>
<organism evidence="15 16">
    <name type="scientific">Candidatus Giovannonibacteria bacterium GW2011_GWB1_47_6b</name>
    <dbReference type="NCBI Taxonomy" id="1618655"/>
    <lineage>
        <taxon>Bacteria</taxon>
        <taxon>Candidatus Giovannoniibacteriota</taxon>
    </lineage>
</organism>
<keyword evidence="7 12" id="KW-0067">ATP-binding</keyword>
<evidence type="ECO:0000256" key="5">
    <source>
        <dbReference type="ARBA" id="ARBA00022598"/>
    </source>
</evidence>
<comment type="catalytic activity">
    <reaction evidence="10">
        <text>tRNA(Val) + L-valine + ATP = L-valyl-tRNA(Val) + AMP + diphosphate</text>
        <dbReference type="Rhea" id="RHEA:10704"/>
        <dbReference type="Rhea" id="RHEA-COMP:9672"/>
        <dbReference type="Rhea" id="RHEA-COMP:9708"/>
        <dbReference type="ChEBI" id="CHEBI:30616"/>
        <dbReference type="ChEBI" id="CHEBI:33019"/>
        <dbReference type="ChEBI" id="CHEBI:57762"/>
        <dbReference type="ChEBI" id="CHEBI:78442"/>
        <dbReference type="ChEBI" id="CHEBI:78537"/>
        <dbReference type="ChEBI" id="CHEBI:456215"/>
        <dbReference type="EC" id="6.1.1.9"/>
    </reaction>
</comment>
<dbReference type="PANTHER" id="PTHR11946">
    <property type="entry name" value="VALYL-TRNA SYNTHETASES"/>
    <property type="match status" value="1"/>
</dbReference>
<dbReference type="InterPro" id="IPR014729">
    <property type="entry name" value="Rossmann-like_a/b/a_fold"/>
</dbReference>
<evidence type="ECO:0000256" key="11">
    <source>
        <dbReference type="NCBIfam" id="TIGR00422"/>
    </source>
</evidence>
<dbReference type="InterPro" id="IPR009080">
    <property type="entry name" value="tRNAsynth_Ia_anticodon-bd"/>
</dbReference>
<evidence type="ECO:0000256" key="8">
    <source>
        <dbReference type="ARBA" id="ARBA00022917"/>
    </source>
</evidence>
<dbReference type="GO" id="GO:0004832">
    <property type="term" value="F:valine-tRNA ligase activity"/>
    <property type="evidence" value="ECO:0007669"/>
    <property type="project" value="UniProtKB-UniRule"/>
</dbReference>
<dbReference type="GO" id="GO:0006438">
    <property type="term" value="P:valyl-tRNA aminoacylation"/>
    <property type="evidence" value="ECO:0007669"/>
    <property type="project" value="UniProtKB-UniRule"/>
</dbReference>
<dbReference type="Pfam" id="PF00133">
    <property type="entry name" value="tRNA-synt_1"/>
    <property type="match status" value="1"/>
</dbReference>
<dbReference type="EMBL" id="LCOK01000027">
    <property type="protein sequence ID" value="KKU76259.1"/>
    <property type="molecule type" value="Genomic_DNA"/>
</dbReference>
<proteinExistence type="inferred from homology"/>
<dbReference type="NCBIfam" id="NF004349">
    <property type="entry name" value="PRK05729.1"/>
    <property type="match status" value="1"/>
</dbReference>
<evidence type="ECO:0000259" key="14">
    <source>
        <dbReference type="Pfam" id="PF08264"/>
    </source>
</evidence>
<comment type="similarity">
    <text evidence="12">Belongs to the class-I aminoacyl-tRNA synthetase family.</text>
</comment>
<dbReference type="Proteomes" id="UP000034682">
    <property type="component" value="Unassembled WGS sequence"/>
</dbReference>
<evidence type="ECO:0000259" key="13">
    <source>
        <dbReference type="Pfam" id="PF00133"/>
    </source>
</evidence>
<sequence>MKEEMSPAYDPKATEEKIYKFWEPYFAPMAVGTTKSKGKTYAIHLPPPNITGSLHMGHALNVTLSDILIRYHRMRGYKTVWFPGTDHAGIATQNVVEKNLKKEGISRWDLGREKFTKKVWEWKEKYGDIIIGQLKKLGASCDWSRTRFTMDPAYAEWVKKAFIHYYEQGFIYRGKRVVSWCPRCQTSLSDLEIEYKEESTKLWYIKYPLISNQESRIRNQEYIIVATTRPETMLGDAAVAVNPDDKRYKNLTGRKVVLPIQNREIPIVADRAVEMSFGTGAVKVTPAHDILDSEIGERHKLPQFQIINERGKMTAEAGKDFEGLKTLEARERVVAELEKLGLIEKIEDYKHNLATCYRCGAALEPLLSDQWFLKMEKLAEKTLKAVKSGKIKIIPENFEKVLLDWMEKVRDWCISRQIWWGHQLPVYFCKNKQEEISNFKFQISNENSSAEKYVVAAEKPKQCPFCKNCDMKQSEDVLDTWFSSALWPFAGLSQNDLKDFYPSSVLITARDIINLWVARMIFSGLEFMKEVPFPETLIHATILTKEGKRMSKSLGTGIDPLGLIEKYGADAIRFGIIWQTMGTQDVHWDEAAVVAGRKFANKLWNIARFVQGQTGISNPEFPCLAGRQVISKQISNSELQDEDREILGKSEKLKTEIEKDIKNYEFGPALHKIYDFIWHDFADQYIELSKNRTDENVKIILCHLLGDSLKLLHPFIPFITEEIHRRLFGNALIVEQW</sequence>
<keyword evidence="5 12" id="KW-0436">Ligase</keyword>
<dbReference type="PRINTS" id="PR00986">
    <property type="entry name" value="TRNASYNTHVAL"/>
</dbReference>
<dbReference type="CDD" id="cd00817">
    <property type="entry name" value="ValRS_core"/>
    <property type="match status" value="1"/>
</dbReference>
<dbReference type="NCBIfam" id="TIGR00422">
    <property type="entry name" value="valS"/>
    <property type="match status" value="1"/>
</dbReference>
<dbReference type="InterPro" id="IPR033705">
    <property type="entry name" value="Anticodon_Ia_Val"/>
</dbReference>
<evidence type="ECO:0000256" key="9">
    <source>
        <dbReference type="ARBA" id="ARBA00023146"/>
    </source>
</evidence>
<reference evidence="15 16" key="1">
    <citation type="journal article" date="2015" name="Nature">
        <title>rRNA introns, odd ribosomes, and small enigmatic genomes across a large radiation of phyla.</title>
        <authorList>
            <person name="Brown C.T."/>
            <person name="Hug L.A."/>
            <person name="Thomas B.C."/>
            <person name="Sharon I."/>
            <person name="Castelle C.J."/>
            <person name="Singh A."/>
            <person name="Wilkins M.J."/>
            <person name="Williams K.H."/>
            <person name="Banfield J.F."/>
        </authorList>
    </citation>
    <scope>NUCLEOTIDE SEQUENCE [LARGE SCALE GENOMIC DNA]</scope>
</reference>
<evidence type="ECO:0000256" key="10">
    <source>
        <dbReference type="ARBA" id="ARBA00047552"/>
    </source>
</evidence>
<dbReference type="Gene3D" id="1.10.730.10">
    <property type="entry name" value="Isoleucyl-tRNA Synthetase, Domain 1"/>
    <property type="match status" value="1"/>
</dbReference>
<dbReference type="InterPro" id="IPR002300">
    <property type="entry name" value="aa-tRNA-synth_Ia"/>
</dbReference>
<dbReference type="AlphaFoldDB" id="A0A0G1T3A6"/>
<evidence type="ECO:0000256" key="3">
    <source>
        <dbReference type="ARBA" id="ARBA00013169"/>
    </source>
</evidence>
<dbReference type="SUPFAM" id="SSF50677">
    <property type="entry name" value="ValRS/IleRS/LeuRS editing domain"/>
    <property type="match status" value="1"/>
</dbReference>
<keyword evidence="8 12" id="KW-0648">Protein biosynthesis</keyword>
<dbReference type="InterPro" id="IPR001412">
    <property type="entry name" value="aa-tRNA-synth_I_CS"/>
</dbReference>
<keyword evidence="4" id="KW-0963">Cytoplasm</keyword>
<evidence type="ECO:0000256" key="6">
    <source>
        <dbReference type="ARBA" id="ARBA00022741"/>
    </source>
</evidence>
<comment type="caution">
    <text evidence="15">The sequence shown here is derived from an EMBL/GenBank/DDBJ whole genome shotgun (WGS) entry which is preliminary data.</text>
</comment>
<dbReference type="SUPFAM" id="SSF47323">
    <property type="entry name" value="Anticodon-binding domain of a subclass of class I aminoacyl-tRNA synthetases"/>
    <property type="match status" value="1"/>
</dbReference>
<evidence type="ECO:0000256" key="1">
    <source>
        <dbReference type="ARBA" id="ARBA00004496"/>
    </source>
</evidence>
<gene>
    <name evidence="15" type="ORF">UY02_C0027G0002</name>
</gene>
<protein>
    <recommendedName>
        <fullName evidence="3 11">Valine--tRNA ligase</fullName>
        <ecNumber evidence="3 11">6.1.1.9</ecNumber>
    </recommendedName>
</protein>
<dbReference type="PATRIC" id="fig|1618655.3.peg.507"/>
<comment type="subunit">
    <text evidence="2">Monomer.</text>
</comment>
<evidence type="ECO:0000313" key="15">
    <source>
        <dbReference type="EMBL" id="KKU76259.1"/>
    </source>
</evidence>
<dbReference type="GO" id="GO:0002161">
    <property type="term" value="F:aminoacyl-tRNA deacylase activity"/>
    <property type="evidence" value="ECO:0007669"/>
    <property type="project" value="InterPro"/>
</dbReference>
<comment type="subcellular location">
    <subcellularLocation>
        <location evidence="1">Cytoplasm</location>
    </subcellularLocation>
</comment>